<evidence type="ECO:0000313" key="1">
    <source>
        <dbReference type="EMBL" id="KOB65159.1"/>
    </source>
</evidence>
<sequence length="30" mass="3284">MLRLPERDGGARPITSQVVSLICALLMVML</sequence>
<dbReference type="AlphaFoldDB" id="A0A0L7KQD8"/>
<gene>
    <name evidence="1" type="ORF">OBRU01_23138</name>
</gene>
<proteinExistence type="predicted"/>
<protein>
    <submittedName>
        <fullName evidence="1">Uncharacterized protein</fullName>
    </submittedName>
</protein>
<dbReference type="EMBL" id="JTDY01007496">
    <property type="protein sequence ID" value="KOB65159.1"/>
    <property type="molecule type" value="Genomic_DNA"/>
</dbReference>
<keyword evidence="2" id="KW-1185">Reference proteome</keyword>
<feature type="non-terminal residue" evidence="1">
    <location>
        <position position="1"/>
    </location>
</feature>
<organism evidence="1 2">
    <name type="scientific">Operophtera brumata</name>
    <name type="common">Winter moth</name>
    <name type="synonym">Phalaena brumata</name>
    <dbReference type="NCBI Taxonomy" id="104452"/>
    <lineage>
        <taxon>Eukaryota</taxon>
        <taxon>Metazoa</taxon>
        <taxon>Ecdysozoa</taxon>
        <taxon>Arthropoda</taxon>
        <taxon>Hexapoda</taxon>
        <taxon>Insecta</taxon>
        <taxon>Pterygota</taxon>
        <taxon>Neoptera</taxon>
        <taxon>Endopterygota</taxon>
        <taxon>Lepidoptera</taxon>
        <taxon>Glossata</taxon>
        <taxon>Ditrysia</taxon>
        <taxon>Geometroidea</taxon>
        <taxon>Geometridae</taxon>
        <taxon>Larentiinae</taxon>
        <taxon>Operophtera</taxon>
    </lineage>
</organism>
<comment type="caution">
    <text evidence="1">The sequence shown here is derived from an EMBL/GenBank/DDBJ whole genome shotgun (WGS) entry which is preliminary data.</text>
</comment>
<evidence type="ECO:0000313" key="2">
    <source>
        <dbReference type="Proteomes" id="UP000037510"/>
    </source>
</evidence>
<name>A0A0L7KQD8_OPEBR</name>
<accession>A0A0L7KQD8</accession>
<reference evidence="1 2" key="1">
    <citation type="journal article" date="2015" name="Genome Biol. Evol.">
        <title>The genome of winter moth (Operophtera brumata) provides a genomic perspective on sexual dimorphism and phenology.</title>
        <authorList>
            <person name="Derks M.F."/>
            <person name="Smit S."/>
            <person name="Salis L."/>
            <person name="Schijlen E."/>
            <person name="Bossers A."/>
            <person name="Mateman C."/>
            <person name="Pijl A.S."/>
            <person name="de Ridder D."/>
            <person name="Groenen M.A."/>
            <person name="Visser M.E."/>
            <person name="Megens H.J."/>
        </authorList>
    </citation>
    <scope>NUCLEOTIDE SEQUENCE [LARGE SCALE GENOMIC DNA]</scope>
    <source>
        <strain evidence="1">WM2013NL</strain>
        <tissue evidence="1">Head and thorax</tissue>
    </source>
</reference>
<dbReference type="Proteomes" id="UP000037510">
    <property type="component" value="Unassembled WGS sequence"/>
</dbReference>